<evidence type="ECO:0000313" key="1">
    <source>
        <dbReference type="EMBL" id="RII38227.1"/>
    </source>
</evidence>
<accession>A0A399J0Q4</accession>
<comment type="caution">
    <text evidence="1">The sequence shown here is derived from an EMBL/GenBank/DDBJ whole genome shotgun (WGS) entry which is preliminary data.</text>
</comment>
<evidence type="ECO:0000313" key="2">
    <source>
        <dbReference type="Proteomes" id="UP000265848"/>
    </source>
</evidence>
<sequence length="154" mass="15808">MLLARMTLSLLLMALILPWGAYVNAASLRNGAVEVEVVKALQAERLALGGGNVGHGGRAGMDVAASGRIAHPEPMTRPSVTGARVSDAPSAVLTSWLRCRKAHLPGSVCGPHVVLPGAVKVPPPDSGGRAATLRLLLDALQLALPPPKSPPRSA</sequence>
<dbReference type="RefSeq" id="WP_119399611.1">
    <property type="nucleotide sequence ID" value="NZ_QWJJ01000011.1"/>
</dbReference>
<reference evidence="1 2" key="1">
    <citation type="submission" date="2018-08" db="EMBL/GenBank/DDBJ databases">
        <title>Pseudooceanicola sediminis CY03 in the family Rhodobacteracea.</title>
        <authorList>
            <person name="Zhang Y.-J."/>
        </authorList>
    </citation>
    <scope>NUCLEOTIDE SEQUENCE [LARGE SCALE GENOMIC DNA]</scope>
    <source>
        <strain evidence="1 2">CY03</strain>
    </source>
</reference>
<dbReference type="AlphaFoldDB" id="A0A399J0Q4"/>
<dbReference type="EMBL" id="QWJJ01000011">
    <property type="protein sequence ID" value="RII38227.1"/>
    <property type="molecule type" value="Genomic_DNA"/>
</dbReference>
<name>A0A399J0Q4_9RHOB</name>
<keyword evidence="2" id="KW-1185">Reference proteome</keyword>
<protein>
    <submittedName>
        <fullName evidence="1">Uncharacterized protein</fullName>
    </submittedName>
</protein>
<proteinExistence type="predicted"/>
<organism evidence="1 2">
    <name type="scientific">Pseudooceanicola sediminis</name>
    <dbReference type="NCBI Taxonomy" id="2211117"/>
    <lineage>
        <taxon>Bacteria</taxon>
        <taxon>Pseudomonadati</taxon>
        <taxon>Pseudomonadota</taxon>
        <taxon>Alphaproteobacteria</taxon>
        <taxon>Rhodobacterales</taxon>
        <taxon>Paracoccaceae</taxon>
        <taxon>Pseudooceanicola</taxon>
    </lineage>
</organism>
<gene>
    <name evidence="1" type="ORF">DL237_13565</name>
</gene>
<dbReference type="Proteomes" id="UP000265848">
    <property type="component" value="Unassembled WGS sequence"/>
</dbReference>